<dbReference type="AlphaFoldDB" id="W2G8L5"/>
<dbReference type="VEuPathDB" id="FungiDB:PPTG_04913"/>
<protein>
    <submittedName>
        <fullName evidence="2">Uncharacterized protein</fullName>
    </submittedName>
</protein>
<dbReference type="Proteomes" id="UP000053236">
    <property type="component" value="Unassembled WGS sequence"/>
</dbReference>
<name>W2G8L5_PHYNI</name>
<sequence length="150" mass="17548">MAMLVSWFPGNFHKYVKSDKDRRCELLKELCDDIKSAGHFECSERGIAAKINQICKEVELEFQGNHDQSECFKSYRIFMNLFGYVEVTKNTEMQGKTKWRRRQESHRRNHSRSLVRYPLHDNVARSSSDSDAETSNQSSQMEENSEDGDD</sequence>
<feature type="region of interest" description="Disordered" evidence="1">
    <location>
        <begin position="93"/>
        <end position="150"/>
    </location>
</feature>
<feature type="compositionally biased region" description="Basic residues" evidence="1">
    <location>
        <begin position="97"/>
        <end position="113"/>
    </location>
</feature>
<reference evidence="2" key="1">
    <citation type="submission" date="2013-11" db="EMBL/GenBank/DDBJ databases">
        <title>The Genome Sequence of Phytophthora parasitica CJ02B3.</title>
        <authorList>
            <consortium name="The Broad Institute Genomics Platform"/>
            <person name="Russ C."/>
            <person name="Tyler B."/>
            <person name="Panabieres F."/>
            <person name="Shan W."/>
            <person name="Tripathy S."/>
            <person name="Grunwald N."/>
            <person name="Machado M."/>
            <person name="Johnson C.S."/>
            <person name="Arredondo F."/>
            <person name="Hong C."/>
            <person name="Coffey M."/>
            <person name="Young S.K."/>
            <person name="Zeng Q."/>
            <person name="Gargeya S."/>
            <person name="Fitzgerald M."/>
            <person name="Abouelleil A."/>
            <person name="Alvarado L."/>
            <person name="Chapman S.B."/>
            <person name="Gainer-Dewar J."/>
            <person name="Goldberg J."/>
            <person name="Griggs A."/>
            <person name="Gujja S."/>
            <person name="Hansen M."/>
            <person name="Howarth C."/>
            <person name="Imamovic A."/>
            <person name="Ireland A."/>
            <person name="Larimer J."/>
            <person name="McCowan C."/>
            <person name="Murphy C."/>
            <person name="Pearson M."/>
            <person name="Poon T.W."/>
            <person name="Priest M."/>
            <person name="Roberts A."/>
            <person name="Saif S."/>
            <person name="Shea T."/>
            <person name="Sykes S."/>
            <person name="Wortman J."/>
            <person name="Nusbaum C."/>
            <person name="Birren B."/>
        </authorList>
    </citation>
    <scope>NUCLEOTIDE SEQUENCE [LARGE SCALE GENOMIC DNA]</scope>
    <source>
        <strain evidence="2">CJ02B3</strain>
    </source>
</reference>
<dbReference type="EMBL" id="KI688171">
    <property type="protein sequence ID" value="ETK78541.1"/>
    <property type="molecule type" value="Genomic_DNA"/>
</dbReference>
<feature type="compositionally biased region" description="Low complexity" evidence="1">
    <location>
        <begin position="133"/>
        <end position="142"/>
    </location>
</feature>
<organism evidence="2">
    <name type="scientific">Phytophthora nicotianae</name>
    <name type="common">Potato buckeye rot agent</name>
    <name type="synonym">Phytophthora parasitica</name>
    <dbReference type="NCBI Taxonomy" id="4792"/>
    <lineage>
        <taxon>Eukaryota</taxon>
        <taxon>Sar</taxon>
        <taxon>Stramenopiles</taxon>
        <taxon>Oomycota</taxon>
        <taxon>Peronosporomycetes</taxon>
        <taxon>Peronosporales</taxon>
        <taxon>Peronosporaceae</taxon>
        <taxon>Phytophthora</taxon>
    </lineage>
</organism>
<accession>W2G8L5</accession>
<evidence type="ECO:0000313" key="2">
    <source>
        <dbReference type="EMBL" id="ETK78541.1"/>
    </source>
</evidence>
<gene>
    <name evidence="2" type="ORF">L915_15454</name>
</gene>
<proteinExistence type="predicted"/>
<evidence type="ECO:0000256" key="1">
    <source>
        <dbReference type="SAM" id="MobiDB-lite"/>
    </source>
</evidence>